<dbReference type="GO" id="GO:0016020">
    <property type="term" value="C:membrane"/>
    <property type="evidence" value="ECO:0007669"/>
    <property type="project" value="UniProtKB-SubCell"/>
</dbReference>
<name>A0A1X7S496_ZYMT9</name>
<protein>
    <recommendedName>
        <fullName evidence="5">Major facilitator superfamily (MFS) profile domain-containing protein</fullName>
    </recommendedName>
</protein>
<dbReference type="Pfam" id="PF07690">
    <property type="entry name" value="MFS_1"/>
    <property type="match status" value="1"/>
</dbReference>
<feature type="transmembrane region" description="Helical" evidence="4">
    <location>
        <begin position="342"/>
        <end position="360"/>
    </location>
</feature>
<feature type="transmembrane region" description="Helical" evidence="4">
    <location>
        <begin position="431"/>
        <end position="450"/>
    </location>
</feature>
<feature type="transmembrane region" description="Helical" evidence="4">
    <location>
        <begin position="403"/>
        <end position="425"/>
    </location>
</feature>
<feature type="transmembrane region" description="Helical" evidence="4">
    <location>
        <begin position="74"/>
        <end position="95"/>
    </location>
</feature>
<reference evidence="6 7" key="1">
    <citation type="submission" date="2016-06" db="EMBL/GenBank/DDBJ databases">
        <authorList>
            <person name="Kjaerup R.B."/>
            <person name="Dalgaard T.S."/>
            <person name="Juul-Madsen H.R."/>
        </authorList>
    </citation>
    <scope>NUCLEOTIDE SEQUENCE [LARGE SCALE GENOMIC DNA]</scope>
</reference>
<evidence type="ECO:0000256" key="1">
    <source>
        <dbReference type="ARBA" id="ARBA00004141"/>
    </source>
</evidence>
<dbReference type="InterPro" id="IPR050327">
    <property type="entry name" value="Proton-linked_MCT"/>
</dbReference>
<dbReference type="AlphaFoldDB" id="A0A1X7S496"/>
<evidence type="ECO:0000313" key="6">
    <source>
        <dbReference type="EMBL" id="SMQ54494.1"/>
    </source>
</evidence>
<feature type="transmembrane region" description="Helical" evidence="4">
    <location>
        <begin position="237"/>
        <end position="255"/>
    </location>
</feature>
<feature type="transmembrane region" description="Helical" evidence="4">
    <location>
        <begin position="144"/>
        <end position="164"/>
    </location>
</feature>
<keyword evidence="4" id="KW-1133">Transmembrane helix</keyword>
<accession>A0A1X7S496</accession>
<dbReference type="Gene3D" id="1.20.1250.20">
    <property type="entry name" value="MFS general substrate transporter like domains"/>
    <property type="match status" value="2"/>
</dbReference>
<proteinExistence type="inferred from homology"/>
<dbReference type="PANTHER" id="PTHR11360:SF234">
    <property type="entry name" value="MFS-TYPE TRANSPORTER DBAD-RELATED"/>
    <property type="match status" value="1"/>
</dbReference>
<evidence type="ECO:0000256" key="3">
    <source>
        <dbReference type="SAM" id="MobiDB-lite"/>
    </source>
</evidence>
<feature type="transmembrane region" description="Helical" evidence="4">
    <location>
        <begin position="311"/>
        <end position="330"/>
    </location>
</feature>
<dbReference type="InterPro" id="IPR020846">
    <property type="entry name" value="MFS_dom"/>
</dbReference>
<dbReference type="Proteomes" id="UP000215127">
    <property type="component" value="Chromosome 10"/>
</dbReference>
<feature type="domain" description="Major facilitator superfamily (MFS) profile" evidence="5">
    <location>
        <begin position="73"/>
        <end position="454"/>
    </location>
</feature>
<dbReference type="SUPFAM" id="SSF103473">
    <property type="entry name" value="MFS general substrate transporter"/>
    <property type="match status" value="1"/>
</dbReference>
<feature type="region of interest" description="Disordered" evidence="3">
    <location>
        <begin position="535"/>
        <end position="571"/>
    </location>
</feature>
<feature type="compositionally biased region" description="Basic and acidic residues" evidence="3">
    <location>
        <begin position="7"/>
        <end position="33"/>
    </location>
</feature>
<dbReference type="GO" id="GO:0022857">
    <property type="term" value="F:transmembrane transporter activity"/>
    <property type="evidence" value="ECO:0007669"/>
    <property type="project" value="InterPro"/>
</dbReference>
<gene>
    <name evidence="6" type="ORF">ZT3D7_G9649</name>
</gene>
<keyword evidence="4" id="KW-0812">Transmembrane</keyword>
<comment type="similarity">
    <text evidence="2">Belongs to the major facilitator superfamily. Monocarboxylate porter (TC 2.A.1.13) family.</text>
</comment>
<sequence>MSRHSSFHVEIETKDIGTSDGQNHDRQEHHEESPEQTPSDLSPSQHDEGELSKTAFAKPSVNDISLVPNGGLTAWLQVLSSFMLIVNTWGVVNTFGSYQTYYETGLLSKESPSTISWIGSLQGTLLMLCGIFTGPIYDAGYVRSLVLTGSFLVVFGQMMLSLSTTYWQVFLSQGLCIGLGTGCMFTPSVAILSTYFSTRMSTAQGLAAAGSSIGGVIYPIVFHRLLPTIGFPWTTRVLGFIMLATLAISNLVLKVRVLPAGQRKIIDLSAFREPPFVLFSLATFVGFLGLYTPFFYVQSYAIDTGLAKADLAFYLLAILNAASAFGRVIPSIIADRVGPFNVVIPCVFAAGVLCICLIATHSIASVIVICVLYGFVSGTFVSLPPTIFVAITKDRGVIGIRIGMGLAIMSIGFLAGAPISGAILHASDYRYVWLFGGLLTVAAGCLLIAARISHGGWKCAFQTFGLGTGRRCNSRTGERIQYQSGANESFLPAMSYSALFAVANEIELVLKHVAVVYVQVLPELDGKAAPDELDIGRTAWRQSPGKELSKDKPRSPRAMANSLARSLLPPA</sequence>
<feature type="transmembrane region" description="Helical" evidence="4">
    <location>
        <begin position="366"/>
        <end position="391"/>
    </location>
</feature>
<comment type="subcellular location">
    <subcellularLocation>
        <location evidence="1">Membrane</location>
        <topology evidence="1">Multi-pass membrane protein</topology>
    </subcellularLocation>
</comment>
<feature type="transmembrane region" description="Helical" evidence="4">
    <location>
        <begin position="115"/>
        <end position="137"/>
    </location>
</feature>
<organism evidence="6 7">
    <name type="scientific">Zymoseptoria tritici (strain ST99CH_3D7)</name>
    <dbReference type="NCBI Taxonomy" id="1276538"/>
    <lineage>
        <taxon>Eukaryota</taxon>
        <taxon>Fungi</taxon>
        <taxon>Dikarya</taxon>
        <taxon>Ascomycota</taxon>
        <taxon>Pezizomycotina</taxon>
        <taxon>Dothideomycetes</taxon>
        <taxon>Dothideomycetidae</taxon>
        <taxon>Mycosphaerellales</taxon>
        <taxon>Mycosphaerellaceae</taxon>
        <taxon>Zymoseptoria</taxon>
    </lineage>
</organism>
<dbReference type="CDD" id="cd17352">
    <property type="entry name" value="MFS_MCT_SLC16"/>
    <property type="match status" value="1"/>
</dbReference>
<keyword evidence="4" id="KW-0472">Membrane</keyword>
<evidence type="ECO:0000256" key="4">
    <source>
        <dbReference type="SAM" id="Phobius"/>
    </source>
</evidence>
<dbReference type="PROSITE" id="PS50850">
    <property type="entry name" value="MFS"/>
    <property type="match status" value="1"/>
</dbReference>
<feature type="region of interest" description="Disordered" evidence="3">
    <location>
        <begin position="1"/>
        <end position="50"/>
    </location>
</feature>
<evidence type="ECO:0000256" key="2">
    <source>
        <dbReference type="ARBA" id="ARBA00006727"/>
    </source>
</evidence>
<dbReference type="InterPro" id="IPR036259">
    <property type="entry name" value="MFS_trans_sf"/>
</dbReference>
<evidence type="ECO:0000259" key="5">
    <source>
        <dbReference type="PROSITE" id="PS50850"/>
    </source>
</evidence>
<keyword evidence="7" id="KW-1185">Reference proteome</keyword>
<dbReference type="EMBL" id="LT853701">
    <property type="protein sequence ID" value="SMQ54494.1"/>
    <property type="molecule type" value="Genomic_DNA"/>
</dbReference>
<dbReference type="PANTHER" id="PTHR11360">
    <property type="entry name" value="MONOCARBOXYLATE TRANSPORTER"/>
    <property type="match status" value="1"/>
</dbReference>
<feature type="transmembrane region" description="Helical" evidence="4">
    <location>
        <begin position="170"/>
        <end position="193"/>
    </location>
</feature>
<feature type="transmembrane region" description="Helical" evidence="4">
    <location>
        <begin position="276"/>
        <end position="296"/>
    </location>
</feature>
<dbReference type="InterPro" id="IPR011701">
    <property type="entry name" value="MFS"/>
</dbReference>
<evidence type="ECO:0000313" key="7">
    <source>
        <dbReference type="Proteomes" id="UP000215127"/>
    </source>
</evidence>
<feature type="transmembrane region" description="Helical" evidence="4">
    <location>
        <begin position="205"/>
        <end position="225"/>
    </location>
</feature>
<feature type="compositionally biased region" description="Polar residues" evidence="3">
    <location>
        <begin position="35"/>
        <end position="44"/>
    </location>
</feature>